<keyword evidence="1" id="KW-0472">Membrane</keyword>
<dbReference type="SUPFAM" id="SSF143422">
    <property type="entry name" value="Transposase IS200-like"/>
    <property type="match status" value="1"/>
</dbReference>
<keyword evidence="1" id="KW-0812">Transmembrane</keyword>
<organism evidence="3 4">
    <name type="scientific">Mucilaginibacter mali</name>
    <dbReference type="NCBI Taxonomy" id="2740462"/>
    <lineage>
        <taxon>Bacteria</taxon>
        <taxon>Pseudomonadati</taxon>
        <taxon>Bacteroidota</taxon>
        <taxon>Sphingobacteriia</taxon>
        <taxon>Sphingobacteriales</taxon>
        <taxon>Sphingobacteriaceae</taxon>
        <taxon>Mucilaginibacter</taxon>
    </lineage>
</organism>
<dbReference type="Proteomes" id="UP000505355">
    <property type="component" value="Chromosome"/>
</dbReference>
<dbReference type="GO" id="GO:0006313">
    <property type="term" value="P:DNA transposition"/>
    <property type="evidence" value="ECO:0007669"/>
    <property type="project" value="InterPro"/>
</dbReference>
<dbReference type="NCBIfam" id="NF047646">
    <property type="entry name" value="REP_Tyr_transpos"/>
    <property type="match status" value="1"/>
</dbReference>
<dbReference type="KEGG" id="mmab:HQ865_04280"/>
<dbReference type="GO" id="GO:0043565">
    <property type="term" value="F:sequence-specific DNA binding"/>
    <property type="evidence" value="ECO:0007669"/>
    <property type="project" value="TreeGrafter"/>
</dbReference>
<dbReference type="Pfam" id="PF01797">
    <property type="entry name" value="Y1_Tnp"/>
    <property type="match status" value="1"/>
</dbReference>
<keyword evidence="4" id="KW-1185">Reference proteome</keyword>
<dbReference type="RefSeq" id="WP_173413701.1">
    <property type="nucleotide sequence ID" value="NZ_CP054139.1"/>
</dbReference>
<dbReference type="PANTHER" id="PTHR36966">
    <property type="entry name" value="REP-ASSOCIATED TYROSINE TRANSPOSASE"/>
    <property type="match status" value="1"/>
</dbReference>
<evidence type="ECO:0000313" key="4">
    <source>
        <dbReference type="Proteomes" id="UP000505355"/>
    </source>
</evidence>
<keyword evidence="1" id="KW-1133">Transmembrane helix</keyword>
<evidence type="ECO:0000256" key="1">
    <source>
        <dbReference type="SAM" id="Phobius"/>
    </source>
</evidence>
<dbReference type="SMART" id="SM01321">
    <property type="entry name" value="Y1_Tnp"/>
    <property type="match status" value="1"/>
</dbReference>
<feature type="transmembrane region" description="Helical" evidence="1">
    <location>
        <begin position="49"/>
        <end position="70"/>
    </location>
</feature>
<sequence length="186" mass="22126">MSVKYKFRDQEKLYFISFAVVNWIDLFIRNDYKDIMLNSWKYCQTHKGFEIYGWCIMTSHVHMIIGSNGAKLEDIMRDMKKHTSIALKAAIQNHPGESRREWMLWMMERAGRKNSQNINFQLWQQDNHPIEIYDFRMLHQKLDYIHNNPVVAGIVDKPQDYLYSSARDYYGLPGMVDIILIDPLVA</sequence>
<dbReference type="InterPro" id="IPR036515">
    <property type="entry name" value="Transposase_17_sf"/>
</dbReference>
<name>A0A7D4PSF7_9SPHI</name>
<proteinExistence type="predicted"/>
<feature type="transmembrane region" description="Helical" evidence="1">
    <location>
        <begin position="12"/>
        <end position="29"/>
    </location>
</feature>
<dbReference type="PANTHER" id="PTHR36966:SF1">
    <property type="entry name" value="REP-ASSOCIATED TYROSINE TRANSPOSASE"/>
    <property type="match status" value="1"/>
</dbReference>
<dbReference type="InterPro" id="IPR002686">
    <property type="entry name" value="Transposase_17"/>
</dbReference>
<accession>A0A7D4PSF7</accession>
<dbReference type="GO" id="GO:0004803">
    <property type="term" value="F:transposase activity"/>
    <property type="evidence" value="ECO:0007669"/>
    <property type="project" value="InterPro"/>
</dbReference>
<protein>
    <submittedName>
        <fullName evidence="3">Transposase</fullName>
    </submittedName>
</protein>
<dbReference type="EMBL" id="CP054139">
    <property type="protein sequence ID" value="QKJ29003.1"/>
    <property type="molecule type" value="Genomic_DNA"/>
</dbReference>
<evidence type="ECO:0000259" key="2">
    <source>
        <dbReference type="SMART" id="SM01321"/>
    </source>
</evidence>
<evidence type="ECO:0000313" key="3">
    <source>
        <dbReference type="EMBL" id="QKJ29003.1"/>
    </source>
</evidence>
<dbReference type="AlphaFoldDB" id="A0A7D4PSF7"/>
<dbReference type="InterPro" id="IPR052715">
    <property type="entry name" value="RAYT_transposase"/>
</dbReference>
<dbReference type="Gene3D" id="3.30.70.1290">
    <property type="entry name" value="Transposase IS200-like"/>
    <property type="match status" value="1"/>
</dbReference>
<reference evidence="3 4" key="1">
    <citation type="submission" date="2020-05" db="EMBL/GenBank/DDBJ databases">
        <title>Mucilaginibacter mali sp. nov.</title>
        <authorList>
            <person name="Kim H.S."/>
            <person name="Lee K.C."/>
            <person name="Suh M.K."/>
            <person name="Kim J.-S."/>
            <person name="Han K.-I."/>
            <person name="Eom M.K."/>
            <person name="Shin Y.K."/>
            <person name="Lee J.-S."/>
        </authorList>
    </citation>
    <scope>NUCLEOTIDE SEQUENCE [LARGE SCALE GENOMIC DNA]</scope>
    <source>
        <strain evidence="3 4">G2-14</strain>
    </source>
</reference>
<feature type="domain" description="Transposase IS200-like" evidence="2">
    <location>
        <begin position="10"/>
        <end position="148"/>
    </location>
</feature>
<gene>
    <name evidence="3" type="ORF">HQ865_04280</name>
</gene>